<dbReference type="Proteomes" id="UP000298179">
    <property type="component" value="Unassembled WGS sequence"/>
</dbReference>
<feature type="transmembrane region" description="Helical" evidence="1">
    <location>
        <begin position="131"/>
        <end position="148"/>
    </location>
</feature>
<dbReference type="EMBL" id="SOZD01000002">
    <property type="protein sequence ID" value="TFF25220.1"/>
    <property type="molecule type" value="Genomic_DNA"/>
</dbReference>
<keyword evidence="1" id="KW-0812">Transmembrane</keyword>
<feature type="transmembrane region" description="Helical" evidence="1">
    <location>
        <begin position="157"/>
        <end position="177"/>
    </location>
</feature>
<gene>
    <name evidence="2" type="ORF">E3C22_07520</name>
</gene>
<dbReference type="InterPro" id="IPR009495">
    <property type="entry name" value="NrsF"/>
</dbReference>
<sequence>MQTDELIAELAGNAGRQESGFVLPLWAAVVISPLLAFAVFMPLLGPRANFLTSFGALRFDMKFVTTGLLAITALGVLVALARPARPWRRLATMLVVPVAVLVAAVAVELVVVPQQLWETRALGENARNCLIAIPTMGAPVLALFLFALSRQAPTRPALSGGIAGLAAAGISAIFYAAHCPDDSPLFVAIWYPLATLVLVTVGALAGSRLLRW</sequence>
<evidence type="ECO:0000313" key="3">
    <source>
        <dbReference type="Proteomes" id="UP000298179"/>
    </source>
</evidence>
<feature type="transmembrane region" description="Helical" evidence="1">
    <location>
        <begin position="63"/>
        <end position="81"/>
    </location>
</feature>
<dbReference type="AlphaFoldDB" id="A0A4Y8RQ86"/>
<organism evidence="2 3">
    <name type="scientific">Jiella endophytica</name>
    <dbReference type="NCBI Taxonomy" id="2558362"/>
    <lineage>
        <taxon>Bacteria</taxon>
        <taxon>Pseudomonadati</taxon>
        <taxon>Pseudomonadota</taxon>
        <taxon>Alphaproteobacteria</taxon>
        <taxon>Hyphomicrobiales</taxon>
        <taxon>Aurantimonadaceae</taxon>
        <taxon>Jiella</taxon>
    </lineage>
</organism>
<keyword evidence="3" id="KW-1185">Reference proteome</keyword>
<dbReference type="RefSeq" id="WP_134761388.1">
    <property type="nucleotide sequence ID" value="NZ_SOZD01000002.1"/>
</dbReference>
<evidence type="ECO:0000313" key="2">
    <source>
        <dbReference type="EMBL" id="TFF25220.1"/>
    </source>
</evidence>
<protein>
    <submittedName>
        <fullName evidence="2">DUF1109 family protein</fullName>
    </submittedName>
</protein>
<name>A0A4Y8RQ86_9HYPH</name>
<proteinExistence type="predicted"/>
<reference evidence="2 3" key="1">
    <citation type="submission" date="2019-03" db="EMBL/GenBank/DDBJ databases">
        <title>Jiella endophytica sp. nov., a novel endophytic bacterium isolated from root of Ficus microcarpa Linn. f.</title>
        <authorList>
            <person name="Tuo L."/>
        </authorList>
    </citation>
    <scope>NUCLEOTIDE SEQUENCE [LARGE SCALE GENOMIC DNA]</scope>
    <source>
        <strain evidence="2 3">CBS5Q-3</strain>
    </source>
</reference>
<feature type="transmembrane region" description="Helical" evidence="1">
    <location>
        <begin position="21"/>
        <end position="43"/>
    </location>
</feature>
<dbReference type="Pfam" id="PF06532">
    <property type="entry name" value="NrsF"/>
    <property type="match status" value="1"/>
</dbReference>
<comment type="caution">
    <text evidence="2">The sequence shown here is derived from an EMBL/GenBank/DDBJ whole genome shotgun (WGS) entry which is preliminary data.</text>
</comment>
<keyword evidence="1" id="KW-0472">Membrane</keyword>
<accession>A0A4Y8RQ86</accession>
<feature type="transmembrane region" description="Helical" evidence="1">
    <location>
        <begin position="93"/>
        <end position="111"/>
    </location>
</feature>
<keyword evidence="1" id="KW-1133">Transmembrane helix</keyword>
<feature type="transmembrane region" description="Helical" evidence="1">
    <location>
        <begin position="189"/>
        <end position="210"/>
    </location>
</feature>
<dbReference type="OrthoDB" id="9816468at2"/>
<evidence type="ECO:0000256" key="1">
    <source>
        <dbReference type="SAM" id="Phobius"/>
    </source>
</evidence>